<dbReference type="Proteomes" id="UP000186756">
    <property type="component" value="Unassembled WGS sequence"/>
</dbReference>
<sequence>MSDVSVISPVPVQVLDPVTDGSMDELRDTLVPTQEEDLPQGVLDLLAALIQRHRSTMKMDGAQAPQSMGTVHGTLDATQEKVLASVSQAMTYPQVERSIQQLPSHLKASIELSVDRLEMPVPAKVGDTDVNPRRSTQAPGPSTERVSIAAGLPSFELTSSTKASPPAERVTIAFTAEPTLPQALPLPPATTRQAVTGSPPNAPATPALRRVQPPDVKLETLPGTDRGLLQVPFTRGTVSGQVTISRVPDEPYRSLQLSPSNALVFDQLKVPFDQLREPVWRLTDSGGEQQRQSSRQSPEDEQSEQSELPA</sequence>
<evidence type="ECO:0000313" key="6">
    <source>
        <dbReference type="Proteomes" id="UP000186756"/>
    </source>
</evidence>
<dbReference type="AlphaFoldDB" id="A0A1H0J0D1"/>
<protein>
    <submittedName>
        <fullName evidence="3">Invasion protein</fullName>
    </submittedName>
</protein>
<evidence type="ECO:0000313" key="5">
    <source>
        <dbReference type="EMBL" id="SDO37228.1"/>
    </source>
</evidence>
<evidence type="ECO:0000313" key="3">
    <source>
        <dbReference type="EMBL" id="KAB0480863.1"/>
    </source>
</evidence>
<dbReference type="RefSeq" id="WP_075949136.1">
    <property type="nucleotide sequence ID" value="NZ_LT629709.1"/>
</dbReference>
<dbReference type="EMBL" id="LT629709">
    <property type="protein sequence ID" value="SDO37228.1"/>
    <property type="molecule type" value="Genomic_DNA"/>
</dbReference>
<dbReference type="Proteomes" id="UP000460142">
    <property type="component" value="Unassembled WGS sequence"/>
</dbReference>
<feature type="domain" description="Surface presentation of antigen" evidence="2">
    <location>
        <begin position="241"/>
        <end position="304"/>
    </location>
</feature>
<organism evidence="5 7">
    <name type="scientific">Pseudomonas reinekei</name>
    <dbReference type="NCBI Taxonomy" id="395598"/>
    <lineage>
        <taxon>Bacteria</taxon>
        <taxon>Pseudomonadati</taxon>
        <taxon>Pseudomonadota</taxon>
        <taxon>Gammaproteobacteria</taxon>
        <taxon>Pseudomonadales</taxon>
        <taxon>Pseudomonadaceae</taxon>
        <taxon>Pseudomonas</taxon>
    </lineage>
</organism>
<feature type="region of interest" description="Disordered" evidence="1">
    <location>
        <begin position="123"/>
        <end position="144"/>
    </location>
</feature>
<name>A0A1H0J0D1_PSERE</name>
<evidence type="ECO:0000256" key="1">
    <source>
        <dbReference type="SAM" id="MobiDB-lite"/>
    </source>
</evidence>
<evidence type="ECO:0000313" key="4">
    <source>
        <dbReference type="EMBL" id="OLT99394.1"/>
    </source>
</evidence>
<feature type="region of interest" description="Disordered" evidence="1">
    <location>
        <begin position="181"/>
        <end position="212"/>
    </location>
</feature>
<reference evidence="4" key="3">
    <citation type="submission" date="2017-01" db="EMBL/GenBank/DDBJ databases">
        <authorList>
            <person name="Mah S.A."/>
            <person name="Swanson W.J."/>
            <person name="Moy G.W."/>
            <person name="Vacquier V.D."/>
        </authorList>
    </citation>
    <scope>NUCLEOTIDE SEQUENCE [LARGE SCALE GENOMIC DNA]</scope>
    <source>
        <strain evidence="4">MT1</strain>
    </source>
</reference>
<reference evidence="3 8" key="4">
    <citation type="submission" date="2019-09" db="EMBL/GenBank/DDBJ databases">
        <title>Draft genome sequences of 48 bacterial type strains from the CCUG.</title>
        <authorList>
            <person name="Tunovic T."/>
            <person name="Pineiro-Iglesias B."/>
            <person name="Unosson C."/>
            <person name="Inganas E."/>
            <person name="Ohlen M."/>
            <person name="Cardew S."/>
            <person name="Jensie-Markopoulos S."/>
            <person name="Salva-Serra F."/>
            <person name="Jaen-Luchoro D."/>
            <person name="Karlsson R."/>
            <person name="Svensson-Stadler L."/>
            <person name="Chun J."/>
            <person name="Moore E."/>
        </authorList>
    </citation>
    <scope>NUCLEOTIDE SEQUENCE [LARGE SCALE GENOMIC DNA]</scope>
    <source>
        <strain evidence="3 8">CCUG 53116</strain>
    </source>
</reference>
<accession>A0A1H0J0D1</accession>
<keyword evidence="6" id="KW-1185">Reference proteome</keyword>
<dbReference type="EMBL" id="MSTQ01000024">
    <property type="protein sequence ID" value="OLT99394.1"/>
    <property type="molecule type" value="Genomic_DNA"/>
</dbReference>
<reference evidence="6" key="2">
    <citation type="submission" date="2017-01" db="EMBL/GenBank/DDBJ databases">
        <authorList>
            <person name="Poblete-Castro I."/>
        </authorList>
    </citation>
    <scope>NUCLEOTIDE SEQUENCE [LARGE SCALE GENOMIC DNA]</scope>
    <source>
        <strain evidence="6">DSM 18361 / CCUG 53116 / MT1</strain>
    </source>
</reference>
<dbReference type="EMBL" id="VZPS01000027">
    <property type="protein sequence ID" value="KAB0480863.1"/>
    <property type="molecule type" value="Genomic_DNA"/>
</dbReference>
<proteinExistence type="predicted"/>
<gene>
    <name evidence="4" type="ORF">BVK86_26165</name>
    <name evidence="3" type="ORF">F7R15_26905</name>
    <name evidence="5" type="ORF">SAMN04490202_0692</name>
</gene>
<dbReference type="Pfam" id="PF02510">
    <property type="entry name" value="SPAN"/>
    <property type="match status" value="1"/>
</dbReference>
<dbReference type="Proteomes" id="UP000198549">
    <property type="component" value="Chromosome I"/>
</dbReference>
<feature type="compositionally biased region" description="Low complexity" evidence="1">
    <location>
        <begin position="284"/>
        <end position="296"/>
    </location>
</feature>
<evidence type="ECO:0000313" key="7">
    <source>
        <dbReference type="Proteomes" id="UP000198549"/>
    </source>
</evidence>
<reference evidence="5 7" key="1">
    <citation type="submission" date="2016-10" db="EMBL/GenBank/DDBJ databases">
        <authorList>
            <person name="de Groot N.N."/>
        </authorList>
    </citation>
    <scope>NUCLEOTIDE SEQUENCE [LARGE SCALE GENOMIC DNA]</scope>
    <source>
        <strain evidence="5 7">BS3776</strain>
    </source>
</reference>
<feature type="region of interest" description="Disordered" evidence="1">
    <location>
        <begin position="280"/>
        <end position="310"/>
    </location>
</feature>
<dbReference type="OrthoDB" id="6875571at2"/>
<dbReference type="InterPro" id="IPR056746">
    <property type="entry name" value="SPAN_dom"/>
</dbReference>
<evidence type="ECO:0000313" key="8">
    <source>
        <dbReference type="Proteomes" id="UP000460142"/>
    </source>
</evidence>
<evidence type="ECO:0000259" key="2">
    <source>
        <dbReference type="Pfam" id="PF02510"/>
    </source>
</evidence>